<proteinExistence type="predicted"/>
<keyword evidence="2" id="KW-1185">Reference proteome</keyword>
<reference evidence="1" key="1">
    <citation type="submission" date="2022-07" db="EMBL/GenBank/DDBJ databases">
        <title>Phylogenomic reconstructions and comparative analyses of Kickxellomycotina fungi.</title>
        <authorList>
            <person name="Reynolds N.K."/>
            <person name="Stajich J.E."/>
            <person name="Barry K."/>
            <person name="Grigoriev I.V."/>
            <person name="Crous P."/>
            <person name="Smith M.E."/>
        </authorList>
    </citation>
    <scope>NUCLEOTIDE SEQUENCE</scope>
    <source>
        <strain evidence="1">BCRC 34191</strain>
    </source>
</reference>
<sequence>MKLFVSTLAAAVFGLSALNTADAQQNQPACSSVYTRPELLSLTPAQWTNTRNVLSAMQRDGWFGWFAYLHNQWFSQIHGNSQFFPFHRRFVHDWESVGRRYSGSFVQPYWDEMRDYRVPAASQVLTSNWVGGNGQGANRCVTNGNQGGWTMSFPSNHCFSRNFGNNGNPTSWYSPEYIQSFIQRDTTMAQFRPDIEYSLHGVVHINIGGDMLQGYSPNDWIFMLHHTNIDRLWWQWQLNNRMWTMDGPNFDNSAISLNTNIAYYNQPIRSVMQLGYGSMCYQYASNPIRRRALDSGLENALINSLPKDVLSAWFPDTAKKPAIVALRPPPPLASAAPGVSSGSGMPYPAKLTQQWIQMHKYNKADVDKVESDARKFVDAMNKAGYRSPV</sequence>
<evidence type="ECO:0000313" key="2">
    <source>
        <dbReference type="Proteomes" id="UP001140066"/>
    </source>
</evidence>
<accession>A0ACC1KMS8</accession>
<protein>
    <submittedName>
        <fullName evidence="1">Uncharacterized protein</fullName>
    </submittedName>
</protein>
<gene>
    <name evidence="1" type="ORF">GGI18_000721</name>
</gene>
<name>A0ACC1KMS8_9FUNG</name>
<evidence type="ECO:0000313" key="1">
    <source>
        <dbReference type="EMBL" id="KAJ2792015.1"/>
    </source>
</evidence>
<organism evidence="1 2">
    <name type="scientific">Coemansia linderi</name>
    <dbReference type="NCBI Taxonomy" id="2663919"/>
    <lineage>
        <taxon>Eukaryota</taxon>
        <taxon>Fungi</taxon>
        <taxon>Fungi incertae sedis</taxon>
        <taxon>Zoopagomycota</taxon>
        <taxon>Kickxellomycotina</taxon>
        <taxon>Kickxellomycetes</taxon>
        <taxon>Kickxellales</taxon>
        <taxon>Kickxellaceae</taxon>
        <taxon>Coemansia</taxon>
    </lineage>
</organism>
<dbReference type="EMBL" id="JANBUK010000066">
    <property type="protein sequence ID" value="KAJ2792015.1"/>
    <property type="molecule type" value="Genomic_DNA"/>
</dbReference>
<comment type="caution">
    <text evidence="1">The sequence shown here is derived from an EMBL/GenBank/DDBJ whole genome shotgun (WGS) entry which is preliminary data.</text>
</comment>
<dbReference type="Proteomes" id="UP001140066">
    <property type="component" value="Unassembled WGS sequence"/>
</dbReference>